<dbReference type="PANTHER" id="PTHR45695:SF28">
    <property type="entry name" value="G-PROTEIN COUPLED RECEPTORS FAMILY 1 PROFILE DOMAIN-CONTAINING PROTEIN"/>
    <property type="match status" value="1"/>
</dbReference>
<dbReference type="PRINTS" id="PR00237">
    <property type="entry name" value="GPCRRHODOPSN"/>
</dbReference>
<gene>
    <name evidence="13" type="primary">LOC118412567</name>
</gene>
<dbReference type="OMA" id="SINARQH"/>
<feature type="domain" description="G-protein coupled receptors family 1 profile" evidence="11">
    <location>
        <begin position="69"/>
        <end position="341"/>
    </location>
</feature>
<keyword evidence="5 9" id="KW-0297">G-protein coupled receptor</keyword>
<keyword evidence="4 10" id="KW-1133">Transmembrane helix</keyword>
<feature type="transmembrane region" description="Helical" evidence="10">
    <location>
        <begin position="170"/>
        <end position="192"/>
    </location>
</feature>
<evidence type="ECO:0000256" key="7">
    <source>
        <dbReference type="ARBA" id="ARBA00023170"/>
    </source>
</evidence>
<organism evidence="12 13">
    <name type="scientific">Branchiostoma floridae</name>
    <name type="common">Florida lancelet</name>
    <name type="synonym">Amphioxus</name>
    <dbReference type="NCBI Taxonomy" id="7739"/>
    <lineage>
        <taxon>Eukaryota</taxon>
        <taxon>Metazoa</taxon>
        <taxon>Chordata</taxon>
        <taxon>Cephalochordata</taxon>
        <taxon>Leptocardii</taxon>
        <taxon>Amphioxiformes</taxon>
        <taxon>Branchiostomatidae</taxon>
        <taxon>Branchiostoma</taxon>
    </lineage>
</organism>
<evidence type="ECO:0000313" key="13">
    <source>
        <dbReference type="RefSeq" id="XP_035671403.1"/>
    </source>
</evidence>
<evidence type="ECO:0000256" key="4">
    <source>
        <dbReference type="ARBA" id="ARBA00022989"/>
    </source>
</evidence>
<dbReference type="GO" id="GO:0004983">
    <property type="term" value="F:neuropeptide Y receptor activity"/>
    <property type="evidence" value="ECO:0007669"/>
    <property type="project" value="InterPro"/>
</dbReference>
<dbReference type="PROSITE" id="PS50262">
    <property type="entry name" value="G_PROTEIN_RECEP_F1_2"/>
    <property type="match status" value="1"/>
</dbReference>
<evidence type="ECO:0000313" key="12">
    <source>
        <dbReference type="Proteomes" id="UP000001554"/>
    </source>
</evidence>
<dbReference type="InterPro" id="IPR000276">
    <property type="entry name" value="GPCR_Rhodpsn"/>
</dbReference>
<dbReference type="Gene3D" id="1.20.1070.10">
    <property type="entry name" value="Rhodopsin 7-helix transmembrane proteins"/>
    <property type="match status" value="1"/>
</dbReference>
<feature type="transmembrane region" description="Helical" evidence="10">
    <location>
        <begin position="292"/>
        <end position="313"/>
    </location>
</feature>
<reference evidence="12" key="1">
    <citation type="journal article" date="2020" name="Nat. Ecol. Evol.">
        <title>Deeply conserved synteny resolves early events in vertebrate evolution.</title>
        <authorList>
            <person name="Simakov O."/>
            <person name="Marletaz F."/>
            <person name="Yue J.X."/>
            <person name="O'Connell B."/>
            <person name="Jenkins J."/>
            <person name="Brandt A."/>
            <person name="Calef R."/>
            <person name="Tung C.H."/>
            <person name="Huang T.K."/>
            <person name="Schmutz J."/>
            <person name="Satoh N."/>
            <person name="Yu J.K."/>
            <person name="Putnam N.H."/>
            <person name="Green R.E."/>
            <person name="Rokhsar D.S."/>
        </authorList>
    </citation>
    <scope>NUCLEOTIDE SEQUENCE [LARGE SCALE GENOMIC DNA]</scope>
    <source>
        <strain evidence="12">S238N-H82</strain>
    </source>
</reference>
<name>A0A9J7KW37_BRAFL</name>
<accession>A0A9J7KW37</accession>
<keyword evidence="12" id="KW-1185">Reference proteome</keyword>
<feature type="transmembrane region" description="Helical" evidence="10">
    <location>
        <begin position="319"/>
        <end position="344"/>
    </location>
</feature>
<protein>
    <submittedName>
        <fullName evidence="13">QRFP-like peptide receptor</fullName>
    </submittedName>
</protein>
<evidence type="ECO:0000256" key="2">
    <source>
        <dbReference type="ARBA" id="ARBA00010663"/>
    </source>
</evidence>
<dbReference type="Proteomes" id="UP000001554">
    <property type="component" value="Chromosome 3"/>
</dbReference>
<evidence type="ECO:0000256" key="9">
    <source>
        <dbReference type="RuleBase" id="RU000688"/>
    </source>
</evidence>
<comment type="subcellular location">
    <subcellularLocation>
        <location evidence="1">Membrane</location>
        <topology evidence="1">Multi-pass membrane protein</topology>
    </subcellularLocation>
</comment>
<reference evidence="13" key="2">
    <citation type="submission" date="2025-08" db="UniProtKB">
        <authorList>
            <consortium name="RefSeq"/>
        </authorList>
    </citation>
    <scope>IDENTIFICATION</scope>
    <source>
        <strain evidence="13">S238N-H82</strain>
        <tissue evidence="13">Testes</tissue>
    </source>
</reference>
<keyword evidence="7 9" id="KW-0675">Receptor</keyword>
<comment type="similarity">
    <text evidence="2 9">Belongs to the G-protein coupled receptor 1 family.</text>
</comment>
<dbReference type="PROSITE" id="PS00237">
    <property type="entry name" value="G_PROTEIN_RECEP_F1_1"/>
    <property type="match status" value="1"/>
</dbReference>
<evidence type="ECO:0000256" key="10">
    <source>
        <dbReference type="SAM" id="Phobius"/>
    </source>
</evidence>
<dbReference type="RefSeq" id="XP_035671403.1">
    <property type="nucleotide sequence ID" value="XM_035815510.1"/>
</dbReference>
<dbReference type="PRINTS" id="PR01012">
    <property type="entry name" value="NRPEPTIDEYR"/>
</dbReference>
<sequence length="465" mass="52842">MATTGKYHFDERFITSVATRFNKSVEQVEKDLLSRFNLTWQPKIENLPASFTVTVCVLYAIIFVMSLIGNSMVIYAVASNRKMRSITNVFLVSLAVSDLLITVVSMPWSVLHALDDHAWNFGDFMCRVPQFVQVVSVTASLMTLTCIAVDRYIAILHPLNSGVRFSILRVSLTLLSVWVVAITFGIPLLVFIDIVTRNKRSPIPNPHNIELFKLIYYEIEWKVCTEAWPNPNDHFVYSMCFLIVLYTMPLVVMTCLYGRVAHYLWVRQPIGDNLAQPRNAVAWEQSRKTRRVIRMLVSIVGSFAICWGPFFVIQVVKTAYIPTVMIQLLAHVNCAVNPIIYALLSEKFRDNLRCCSACIKLRQRRSRMSLLNTANTEEVDMRTRSSSINARQHATWGRHRTSQPHTANPNLSDIHVSTFSTGEIPPIIDSFRSSYPKLPAIQPGHMPVYIGPHTGMVKEMNDTPT</sequence>
<dbReference type="GeneID" id="118412567"/>
<dbReference type="Pfam" id="PF00001">
    <property type="entry name" value="7tm_1"/>
    <property type="match status" value="1"/>
</dbReference>
<dbReference type="AlphaFoldDB" id="A0A9J7KW37"/>
<evidence type="ECO:0000256" key="6">
    <source>
        <dbReference type="ARBA" id="ARBA00023136"/>
    </source>
</evidence>
<dbReference type="GO" id="GO:0007186">
    <property type="term" value="P:G protein-coupled receptor signaling pathway"/>
    <property type="evidence" value="ECO:0000318"/>
    <property type="project" value="GO_Central"/>
</dbReference>
<dbReference type="KEGG" id="bfo:118412567"/>
<dbReference type="InterPro" id="IPR000611">
    <property type="entry name" value="NPY_rcpt"/>
</dbReference>
<dbReference type="CDD" id="cd14993">
    <property type="entry name" value="7tmA_CCKR-like"/>
    <property type="match status" value="1"/>
</dbReference>
<dbReference type="OrthoDB" id="9979846at2759"/>
<feature type="transmembrane region" description="Helical" evidence="10">
    <location>
        <begin position="235"/>
        <end position="257"/>
    </location>
</feature>
<evidence type="ECO:0000256" key="5">
    <source>
        <dbReference type="ARBA" id="ARBA00023040"/>
    </source>
</evidence>
<dbReference type="FunFam" id="1.20.1070.10:FF:001299">
    <property type="entry name" value="Predicted protein"/>
    <property type="match status" value="1"/>
</dbReference>
<keyword evidence="6 10" id="KW-0472">Membrane</keyword>
<evidence type="ECO:0000259" key="11">
    <source>
        <dbReference type="PROSITE" id="PS50262"/>
    </source>
</evidence>
<dbReference type="InterPro" id="IPR017452">
    <property type="entry name" value="GPCR_Rhodpsn_7TM"/>
</dbReference>
<evidence type="ECO:0000256" key="1">
    <source>
        <dbReference type="ARBA" id="ARBA00004141"/>
    </source>
</evidence>
<dbReference type="PANTHER" id="PTHR45695">
    <property type="entry name" value="LEUCOKININ RECEPTOR-RELATED"/>
    <property type="match status" value="1"/>
</dbReference>
<feature type="transmembrane region" description="Helical" evidence="10">
    <location>
        <begin position="131"/>
        <end position="149"/>
    </location>
</feature>
<feature type="transmembrane region" description="Helical" evidence="10">
    <location>
        <begin position="89"/>
        <end position="111"/>
    </location>
</feature>
<keyword evidence="8 9" id="KW-0807">Transducer</keyword>
<keyword evidence="3 9" id="KW-0812">Transmembrane</keyword>
<evidence type="ECO:0000256" key="8">
    <source>
        <dbReference type="ARBA" id="ARBA00023224"/>
    </source>
</evidence>
<dbReference type="GO" id="GO:0004930">
    <property type="term" value="F:G protein-coupled receptor activity"/>
    <property type="evidence" value="ECO:0000318"/>
    <property type="project" value="GO_Central"/>
</dbReference>
<dbReference type="SUPFAM" id="SSF81321">
    <property type="entry name" value="Family A G protein-coupled receptor-like"/>
    <property type="match status" value="1"/>
</dbReference>
<evidence type="ECO:0000256" key="3">
    <source>
        <dbReference type="ARBA" id="ARBA00022692"/>
    </source>
</evidence>
<feature type="transmembrane region" description="Helical" evidence="10">
    <location>
        <begin position="51"/>
        <end position="77"/>
    </location>
</feature>
<dbReference type="GO" id="GO:0005886">
    <property type="term" value="C:plasma membrane"/>
    <property type="evidence" value="ECO:0000318"/>
    <property type="project" value="GO_Central"/>
</dbReference>
<dbReference type="SMART" id="SM01381">
    <property type="entry name" value="7TM_GPCR_Srsx"/>
    <property type="match status" value="1"/>
</dbReference>
<proteinExistence type="inferred from homology"/>